<feature type="transmembrane region" description="Helical" evidence="11">
    <location>
        <begin position="527"/>
        <end position="548"/>
    </location>
</feature>
<keyword evidence="7 11" id="KW-0472">Membrane</keyword>
<dbReference type="GO" id="GO:0006355">
    <property type="term" value="P:regulation of DNA-templated transcription"/>
    <property type="evidence" value="ECO:0007669"/>
    <property type="project" value="InterPro"/>
</dbReference>
<dbReference type="EMBL" id="JARAOO010000011">
    <property type="protein sequence ID" value="KAJ7951403.1"/>
    <property type="molecule type" value="Genomic_DNA"/>
</dbReference>
<evidence type="ECO:0000256" key="5">
    <source>
        <dbReference type="ARBA" id="ARBA00023015"/>
    </source>
</evidence>
<accession>A0AAD7PDC1</accession>
<keyword evidence="14" id="KW-1185">Reference proteome</keyword>
<comment type="subcellular location">
    <subcellularLocation>
        <location evidence="2">Membrane</location>
        <topology evidence="2">Single-pass membrane protein</topology>
    </subcellularLocation>
    <subcellularLocation>
        <location evidence="1">Nucleus</location>
    </subcellularLocation>
</comment>
<keyword evidence="3 11" id="KW-0812">Transmembrane</keyword>
<name>A0AAD7PDC1_QUISA</name>
<reference evidence="13" key="1">
    <citation type="journal article" date="2023" name="Science">
        <title>Elucidation of the pathway for biosynthesis of saponin adjuvants from the soapbark tree.</title>
        <authorList>
            <person name="Reed J."/>
            <person name="Orme A."/>
            <person name="El-Demerdash A."/>
            <person name="Owen C."/>
            <person name="Martin L.B.B."/>
            <person name="Misra R.C."/>
            <person name="Kikuchi S."/>
            <person name="Rejzek M."/>
            <person name="Martin A.C."/>
            <person name="Harkess A."/>
            <person name="Leebens-Mack J."/>
            <person name="Louveau T."/>
            <person name="Stephenson M.J."/>
            <person name="Osbourn A."/>
        </authorList>
    </citation>
    <scope>NUCLEOTIDE SEQUENCE</scope>
    <source>
        <strain evidence="13">S10</strain>
    </source>
</reference>
<evidence type="ECO:0000256" key="8">
    <source>
        <dbReference type="ARBA" id="ARBA00023159"/>
    </source>
</evidence>
<gene>
    <name evidence="13" type="ORF">O6P43_027456</name>
</gene>
<proteinExistence type="predicted"/>
<dbReference type="InterPro" id="IPR036093">
    <property type="entry name" value="NAC_dom_sf"/>
</dbReference>
<evidence type="ECO:0000256" key="11">
    <source>
        <dbReference type="SAM" id="Phobius"/>
    </source>
</evidence>
<sequence length="554" mass="62734">MQSTTSMLEDWPVGLRFKPTDEELITHYLKHKLLGNDSKVWAIPEVDILKWEPSDLPDKSVLKSDDPEWFFFSPPELKYKKSKRSNRTTRAGYWKATGTDRKIRTRGTNNVIGIKKTLVFYEGRVPNGINTNWVIHEYHPVNILPHQRAFVICRLMKKPEKPTEKGTDISTYDGEPSSCAASDYENQGIENTNHEVCGTSEKFPELLFSSLSAEDYDLDSLLQSPVHEELGPAFPDVLYANGFTDECNSFQILSKAKEQELDPTDEFVNSFLVEQGSYSSKETMHPLVNGYPTPKSLRKVYHEDGGISSDTDNEAIFARHASNLEISSIFNEYIGSTESRQMQMVTSSEFTSHADAQVSLNLRRGREKKKSIFHDNLWALDTSSGDSAADTHFEINCLEFASEESPVSVPTAYTQFGINYNQIAREESPVIVRNSKAQYHPGPANYSSKRAITRRIQTQKRECRVESQDEAQKEMSIVASIKGQGKAEGTIPRKNLRPMFNRSPGISWKNFISMETPLLSQNSSPQLVYLVNAVIGLFLFIAVILEVISYRKCY</sequence>
<evidence type="ECO:0000256" key="7">
    <source>
        <dbReference type="ARBA" id="ARBA00023136"/>
    </source>
</evidence>
<dbReference type="AlphaFoldDB" id="A0AAD7PDC1"/>
<evidence type="ECO:0000256" key="2">
    <source>
        <dbReference type="ARBA" id="ARBA00004167"/>
    </source>
</evidence>
<dbReference type="SUPFAM" id="SSF101941">
    <property type="entry name" value="NAC domain"/>
    <property type="match status" value="1"/>
</dbReference>
<dbReference type="InterPro" id="IPR003441">
    <property type="entry name" value="NAC-dom"/>
</dbReference>
<evidence type="ECO:0000256" key="9">
    <source>
        <dbReference type="ARBA" id="ARBA00023163"/>
    </source>
</evidence>
<dbReference type="Gene3D" id="2.170.150.80">
    <property type="entry name" value="NAC domain"/>
    <property type="match status" value="1"/>
</dbReference>
<organism evidence="13 14">
    <name type="scientific">Quillaja saponaria</name>
    <name type="common">Soap bark tree</name>
    <dbReference type="NCBI Taxonomy" id="32244"/>
    <lineage>
        <taxon>Eukaryota</taxon>
        <taxon>Viridiplantae</taxon>
        <taxon>Streptophyta</taxon>
        <taxon>Embryophyta</taxon>
        <taxon>Tracheophyta</taxon>
        <taxon>Spermatophyta</taxon>
        <taxon>Magnoliopsida</taxon>
        <taxon>eudicotyledons</taxon>
        <taxon>Gunneridae</taxon>
        <taxon>Pentapetalae</taxon>
        <taxon>rosids</taxon>
        <taxon>fabids</taxon>
        <taxon>Fabales</taxon>
        <taxon>Quillajaceae</taxon>
        <taxon>Quillaja</taxon>
    </lineage>
</organism>
<feature type="domain" description="NAC" evidence="12">
    <location>
        <begin position="11"/>
        <end position="158"/>
    </location>
</feature>
<evidence type="ECO:0000256" key="1">
    <source>
        <dbReference type="ARBA" id="ARBA00004123"/>
    </source>
</evidence>
<dbReference type="Proteomes" id="UP001163823">
    <property type="component" value="Chromosome 11"/>
</dbReference>
<keyword evidence="4 11" id="KW-1133">Transmembrane helix</keyword>
<dbReference type="PANTHER" id="PTHR31744:SF216">
    <property type="entry name" value="NAC TRANSCRIPTION FACTOR"/>
    <property type="match status" value="1"/>
</dbReference>
<evidence type="ECO:0000259" key="12">
    <source>
        <dbReference type="PROSITE" id="PS51005"/>
    </source>
</evidence>
<comment type="caution">
    <text evidence="13">The sequence shown here is derived from an EMBL/GenBank/DDBJ whole genome shotgun (WGS) entry which is preliminary data.</text>
</comment>
<evidence type="ECO:0000313" key="14">
    <source>
        <dbReference type="Proteomes" id="UP001163823"/>
    </source>
</evidence>
<evidence type="ECO:0000313" key="13">
    <source>
        <dbReference type="EMBL" id="KAJ7951403.1"/>
    </source>
</evidence>
<keyword evidence="9" id="KW-0804">Transcription</keyword>
<keyword evidence="8" id="KW-0010">Activator</keyword>
<dbReference type="KEGG" id="qsa:O6P43_027456"/>
<evidence type="ECO:0000256" key="4">
    <source>
        <dbReference type="ARBA" id="ARBA00022989"/>
    </source>
</evidence>
<dbReference type="PANTHER" id="PTHR31744">
    <property type="entry name" value="PROTEIN CUP-SHAPED COTYLEDON 2-RELATED"/>
    <property type="match status" value="1"/>
</dbReference>
<keyword evidence="6" id="KW-0238">DNA-binding</keyword>
<dbReference type="PROSITE" id="PS51005">
    <property type="entry name" value="NAC"/>
    <property type="match status" value="1"/>
</dbReference>
<dbReference type="GO" id="GO:0005634">
    <property type="term" value="C:nucleus"/>
    <property type="evidence" value="ECO:0007669"/>
    <property type="project" value="UniProtKB-SubCell"/>
</dbReference>
<dbReference type="GO" id="GO:0000976">
    <property type="term" value="F:transcription cis-regulatory region binding"/>
    <property type="evidence" value="ECO:0007669"/>
    <property type="project" value="UniProtKB-ARBA"/>
</dbReference>
<evidence type="ECO:0000256" key="3">
    <source>
        <dbReference type="ARBA" id="ARBA00022692"/>
    </source>
</evidence>
<evidence type="ECO:0000256" key="10">
    <source>
        <dbReference type="ARBA" id="ARBA00023242"/>
    </source>
</evidence>
<dbReference type="Pfam" id="PF02365">
    <property type="entry name" value="NAM"/>
    <property type="match status" value="1"/>
</dbReference>
<keyword evidence="10" id="KW-0539">Nucleus</keyword>
<keyword evidence="5" id="KW-0805">Transcription regulation</keyword>
<protein>
    <submittedName>
        <fullName evidence="13">NAC domain-containing protein</fullName>
    </submittedName>
</protein>
<evidence type="ECO:0000256" key="6">
    <source>
        <dbReference type="ARBA" id="ARBA00023125"/>
    </source>
</evidence>
<dbReference type="GO" id="GO:0016020">
    <property type="term" value="C:membrane"/>
    <property type="evidence" value="ECO:0007669"/>
    <property type="project" value="UniProtKB-SubCell"/>
</dbReference>